<name>A0ABT2GD72_9MICO</name>
<reference evidence="4" key="1">
    <citation type="submission" date="2022-08" db="EMBL/GenBank/DDBJ databases">
        <authorList>
            <person name="Deng Y."/>
            <person name="Han X.-F."/>
            <person name="Zhang Y.-Q."/>
        </authorList>
    </citation>
    <scope>NUCLEOTIDE SEQUENCE</scope>
    <source>
        <strain evidence="4">CPCC 205716</strain>
    </source>
</reference>
<comment type="caution">
    <text evidence="4">The sequence shown here is derived from an EMBL/GenBank/DDBJ whole genome shotgun (WGS) entry which is preliminary data.</text>
</comment>
<dbReference type="InterPro" id="IPR036291">
    <property type="entry name" value="NAD(P)-bd_dom_sf"/>
</dbReference>
<dbReference type="Pfam" id="PF00106">
    <property type="entry name" value="adh_short"/>
    <property type="match status" value="1"/>
</dbReference>
<dbReference type="SUPFAM" id="SSF51735">
    <property type="entry name" value="NAD(P)-binding Rossmann-fold domains"/>
    <property type="match status" value="1"/>
</dbReference>
<dbReference type="EMBL" id="JANTEZ010000002">
    <property type="protein sequence ID" value="MCS5714176.1"/>
    <property type="molecule type" value="Genomic_DNA"/>
</dbReference>
<dbReference type="Proteomes" id="UP001165580">
    <property type="component" value="Unassembled WGS sequence"/>
</dbReference>
<organism evidence="4 5">
    <name type="scientific">Herbiconiux gentiana</name>
    <dbReference type="NCBI Taxonomy" id="2970912"/>
    <lineage>
        <taxon>Bacteria</taxon>
        <taxon>Bacillati</taxon>
        <taxon>Actinomycetota</taxon>
        <taxon>Actinomycetes</taxon>
        <taxon>Micrococcales</taxon>
        <taxon>Microbacteriaceae</taxon>
        <taxon>Herbiconiux</taxon>
    </lineage>
</organism>
<proteinExistence type="inferred from homology"/>
<protein>
    <submittedName>
        <fullName evidence="4">SDR family oxidoreductase</fullName>
    </submittedName>
</protein>
<dbReference type="RefSeq" id="WP_259485704.1">
    <property type="nucleotide sequence ID" value="NZ_JANTEZ010000002.1"/>
</dbReference>
<dbReference type="InterPro" id="IPR051911">
    <property type="entry name" value="SDR_oxidoreductase"/>
</dbReference>
<dbReference type="CDD" id="cd05374">
    <property type="entry name" value="17beta-HSD-like_SDR_c"/>
    <property type="match status" value="1"/>
</dbReference>
<dbReference type="PRINTS" id="PR00081">
    <property type="entry name" value="GDHRDH"/>
</dbReference>
<evidence type="ECO:0000256" key="3">
    <source>
        <dbReference type="RuleBase" id="RU000363"/>
    </source>
</evidence>
<keyword evidence="5" id="KW-1185">Reference proteome</keyword>
<evidence type="ECO:0000256" key="1">
    <source>
        <dbReference type="ARBA" id="ARBA00006484"/>
    </source>
</evidence>
<sequence>MNKTVVITGTSSGLGKATVERFSSEGWNVVATVRKKEQLGVHAELPQVKTLLLDVDDETAATQFAVDAVAAFGQVDVLVNNAGYFQMGPLESSSMEQIHRQFQTNVFGLLALTQAFLPIFREQRSGVVVNIASIGAEGGYPFTSVYSSSKSAVLTISEALNIEMLPFNVQVKAVMPGQHATRIFSKIDGPEIDVEAYRNQITAFFDHIPESGSDSSVVGDVVYAAATDGRNNKVHYYAGPDALAIPRMKRILGIENYWEEFQQFALGQPSPLWQVLNVPAGDSPLERIL</sequence>
<dbReference type="Gene3D" id="3.40.50.720">
    <property type="entry name" value="NAD(P)-binding Rossmann-like Domain"/>
    <property type="match status" value="1"/>
</dbReference>
<evidence type="ECO:0000313" key="4">
    <source>
        <dbReference type="EMBL" id="MCS5714176.1"/>
    </source>
</evidence>
<accession>A0ABT2GD72</accession>
<evidence type="ECO:0000256" key="2">
    <source>
        <dbReference type="ARBA" id="ARBA00023002"/>
    </source>
</evidence>
<evidence type="ECO:0000313" key="5">
    <source>
        <dbReference type="Proteomes" id="UP001165580"/>
    </source>
</evidence>
<comment type="similarity">
    <text evidence="1 3">Belongs to the short-chain dehydrogenases/reductases (SDR) family.</text>
</comment>
<dbReference type="InterPro" id="IPR002347">
    <property type="entry name" value="SDR_fam"/>
</dbReference>
<dbReference type="PANTHER" id="PTHR43976">
    <property type="entry name" value="SHORT CHAIN DEHYDROGENASE"/>
    <property type="match status" value="1"/>
</dbReference>
<dbReference type="PRINTS" id="PR00080">
    <property type="entry name" value="SDRFAMILY"/>
</dbReference>
<keyword evidence="2" id="KW-0560">Oxidoreductase</keyword>
<dbReference type="PANTHER" id="PTHR43976:SF16">
    <property type="entry name" value="SHORT-CHAIN DEHYDROGENASE_REDUCTASE FAMILY PROTEIN"/>
    <property type="match status" value="1"/>
</dbReference>
<gene>
    <name evidence="4" type="ORF">NVV95_06375</name>
</gene>